<comment type="similarity">
    <text evidence="2">Belongs to the binding-protein-dependent transport system permease family. FecCD subfamily.</text>
</comment>
<protein>
    <submittedName>
        <fullName evidence="9">Iron complex transport system permease protein</fullName>
    </submittedName>
</protein>
<reference evidence="9 10" key="1">
    <citation type="submission" date="2020-08" db="EMBL/GenBank/DDBJ databases">
        <title>Sequencing the genomes of 1000 actinobacteria strains.</title>
        <authorList>
            <person name="Klenk H.-P."/>
        </authorList>
    </citation>
    <scope>NUCLEOTIDE SEQUENCE [LARGE SCALE GENOMIC DNA]</scope>
    <source>
        <strain evidence="9 10">DSM 23040</strain>
    </source>
</reference>
<dbReference type="PROSITE" id="PS51257">
    <property type="entry name" value="PROKAR_LIPOPROTEIN"/>
    <property type="match status" value="1"/>
</dbReference>
<keyword evidence="5 8" id="KW-0812">Transmembrane</keyword>
<keyword evidence="4" id="KW-1003">Cell membrane</keyword>
<dbReference type="CDD" id="cd06550">
    <property type="entry name" value="TM_ABC_iron-siderophores_like"/>
    <property type="match status" value="1"/>
</dbReference>
<evidence type="ECO:0000256" key="7">
    <source>
        <dbReference type="ARBA" id="ARBA00023136"/>
    </source>
</evidence>
<evidence type="ECO:0000256" key="4">
    <source>
        <dbReference type="ARBA" id="ARBA00022475"/>
    </source>
</evidence>
<comment type="subcellular location">
    <subcellularLocation>
        <location evidence="1">Cell membrane</location>
        <topology evidence="1">Multi-pass membrane protein</topology>
    </subcellularLocation>
</comment>
<dbReference type="AlphaFoldDB" id="A0A839QSL8"/>
<dbReference type="SUPFAM" id="SSF81345">
    <property type="entry name" value="ABC transporter involved in vitamin B12 uptake, BtuC"/>
    <property type="match status" value="1"/>
</dbReference>
<dbReference type="InterPro" id="IPR000522">
    <property type="entry name" value="ABC_transptr_permease_BtuC"/>
</dbReference>
<dbReference type="PANTHER" id="PTHR30472">
    <property type="entry name" value="FERRIC ENTEROBACTIN TRANSPORT SYSTEM PERMEASE PROTEIN"/>
    <property type="match status" value="1"/>
</dbReference>
<accession>A0A839QSL8</accession>
<evidence type="ECO:0000256" key="8">
    <source>
        <dbReference type="SAM" id="Phobius"/>
    </source>
</evidence>
<proteinExistence type="inferred from homology"/>
<evidence type="ECO:0000256" key="5">
    <source>
        <dbReference type="ARBA" id="ARBA00022692"/>
    </source>
</evidence>
<feature type="transmembrane region" description="Helical" evidence="8">
    <location>
        <begin position="196"/>
        <end position="218"/>
    </location>
</feature>
<feature type="transmembrane region" description="Helical" evidence="8">
    <location>
        <begin position="277"/>
        <end position="299"/>
    </location>
</feature>
<feature type="transmembrane region" description="Helical" evidence="8">
    <location>
        <begin position="147"/>
        <end position="169"/>
    </location>
</feature>
<evidence type="ECO:0000313" key="9">
    <source>
        <dbReference type="EMBL" id="MBB3023493.1"/>
    </source>
</evidence>
<dbReference type="EMBL" id="JACHWP010000006">
    <property type="protein sequence ID" value="MBB3023493.1"/>
    <property type="molecule type" value="Genomic_DNA"/>
</dbReference>
<keyword evidence="10" id="KW-1185">Reference proteome</keyword>
<dbReference type="GO" id="GO:0005886">
    <property type="term" value="C:plasma membrane"/>
    <property type="evidence" value="ECO:0007669"/>
    <property type="project" value="UniProtKB-SubCell"/>
</dbReference>
<dbReference type="PANTHER" id="PTHR30472:SF27">
    <property type="entry name" value="PETROBACTIN IMPORT SYSTEM PERMEASE PROTEIN YCLN"/>
    <property type="match status" value="1"/>
</dbReference>
<keyword evidence="3" id="KW-0813">Transport</keyword>
<dbReference type="Pfam" id="PF01032">
    <property type="entry name" value="FecCD"/>
    <property type="match status" value="1"/>
</dbReference>
<keyword evidence="6 8" id="KW-1133">Transmembrane helix</keyword>
<feature type="transmembrane region" description="Helical" evidence="8">
    <location>
        <begin position="238"/>
        <end position="270"/>
    </location>
</feature>
<feature type="transmembrane region" description="Helical" evidence="8">
    <location>
        <begin position="64"/>
        <end position="83"/>
    </location>
</feature>
<evidence type="ECO:0000256" key="2">
    <source>
        <dbReference type="ARBA" id="ARBA00007935"/>
    </source>
</evidence>
<dbReference type="GO" id="GO:0033214">
    <property type="term" value="P:siderophore-iron import into cell"/>
    <property type="evidence" value="ECO:0007669"/>
    <property type="project" value="TreeGrafter"/>
</dbReference>
<feature type="transmembrane region" description="Helical" evidence="8">
    <location>
        <begin position="305"/>
        <end position="324"/>
    </location>
</feature>
<gene>
    <name evidence="9" type="ORF">FHX50_001790</name>
</gene>
<dbReference type="GO" id="GO:0022857">
    <property type="term" value="F:transmembrane transporter activity"/>
    <property type="evidence" value="ECO:0007669"/>
    <property type="project" value="InterPro"/>
</dbReference>
<sequence length="331" mass="34582">MTARALPVVPRRERTANAAALIACAAAVAVLAACSLAVGVGRLSLSDPAASWDLISQSRLPRTVALILAGAAMAICGVVMQMLTRNRFVEPSTAGTTESAAFGLLIATLVAPGLPIWAKMLFGTAAAVAGTALFISILRAVPMRNVLIVPLIGLMLGGIISSVTTFIAYQGNLSQGLGAWMSADLSGVVKGRYEMLWLLALVVIAVWIMADRFTVAGLGEDFTTNLGLNHRRVMTIGLSLVALATSVVVIIVGAIPFLGLIVPNIVALFIGDNIRRAIPWVAFLGSGIVLACDIVGRLVRYPYEVPLGVVMGIAGSLIFLILLLKRSTPVD</sequence>
<keyword evidence="7 8" id="KW-0472">Membrane</keyword>
<dbReference type="Gene3D" id="1.10.3470.10">
    <property type="entry name" value="ABC transporter involved in vitamin B12 uptake, BtuC"/>
    <property type="match status" value="1"/>
</dbReference>
<dbReference type="InterPro" id="IPR037294">
    <property type="entry name" value="ABC_BtuC-like"/>
</dbReference>
<feature type="transmembrane region" description="Helical" evidence="8">
    <location>
        <begin position="121"/>
        <end position="141"/>
    </location>
</feature>
<evidence type="ECO:0000256" key="3">
    <source>
        <dbReference type="ARBA" id="ARBA00022448"/>
    </source>
</evidence>
<evidence type="ECO:0000313" key="10">
    <source>
        <dbReference type="Proteomes" id="UP000568050"/>
    </source>
</evidence>
<dbReference type="Proteomes" id="UP000568050">
    <property type="component" value="Unassembled WGS sequence"/>
</dbReference>
<evidence type="ECO:0000256" key="1">
    <source>
        <dbReference type="ARBA" id="ARBA00004651"/>
    </source>
</evidence>
<feature type="transmembrane region" description="Helical" evidence="8">
    <location>
        <begin position="20"/>
        <end position="43"/>
    </location>
</feature>
<dbReference type="RefSeq" id="WP_343064079.1">
    <property type="nucleotide sequence ID" value="NZ_CBCSFZ010000011.1"/>
</dbReference>
<evidence type="ECO:0000256" key="6">
    <source>
        <dbReference type="ARBA" id="ARBA00022989"/>
    </source>
</evidence>
<organism evidence="9 10">
    <name type="scientific">Helcobacillus massiliensis</name>
    <dbReference type="NCBI Taxonomy" id="521392"/>
    <lineage>
        <taxon>Bacteria</taxon>
        <taxon>Bacillati</taxon>
        <taxon>Actinomycetota</taxon>
        <taxon>Actinomycetes</taxon>
        <taxon>Micrococcales</taxon>
        <taxon>Dermabacteraceae</taxon>
        <taxon>Helcobacillus</taxon>
    </lineage>
</organism>
<name>A0A839QSL8_9MICO</name>
<feature type="transmembrane region" description="Helical" evidence="8">
    <location>
        <begin position="95"/>
        <end position="114"/>
    </location>
</feature>
<comment type="caution">
    <text evidence="9">The sequence shown here is derived from an EMBL/GenBank/DDBJ whole genome shotgun (WGS) entry which is preliminary data.</text>
</comment>